<sequence length="38" mass="4647">MYRIPTFERKLNKENYLDIGQLIEQCRQGNAKAQEWVY</sequence>
<name>A0A369QN73_9BACT</name>
<proteinExistence type="predicted"/>
<evidence type="ECO:0000313" key="1">
    <source>
        <dbReference type="EMBL" id="RDC65782.1"/>
    </source>
</evidence>
<gene>
    <name evidence="1" type="ORF">AHMF7616_04412</name>
</gene>
<keyword evidence="2" id="KW-1185">Reference proteome</keyword>
<organism evidence="1 2">
    <name type="scientific">Adhaeribacter pallidiroseus</name>
    <dbReference type="NCBI Taxonomy" id="2072847"/>
    <lineage>
        <taxon>Bacteria</taxon>
        <taxon>Pseudomonadati</taxon>
        <taxon>Bacteroidota</taxon>
        <taxon>Cytophagia</taxon>
        <taxon>Cytophagales</taxon>
        <taxon>Hymenobacteraceae</taxon>
        <taxon>Adhaeribacter</taxon>
    </lineage>
</organism>
<evidence type="ECO:0000313" key="2">
    <source>
        <dbReference type="Proteomes" id="UP000253919"/>
    </source>
</evidence>
<reference evidence="1 2" key="1">
    <citation type="submission" date="2018-04" db="EMBL/GenBank/DDBJ databases">
        <title>Adhaeribacter sp. HMF7616 genome sequencing and assembly.</title>
        <authorList>
            <person name="Kang H."/>
            <person name="Kang J."/>
            <person name="Cha I."/>
            <person name="Kim H."/>
            <person name="Joh K."/>
        </authorList>
    </citation>
    <scope>NUCLEOTIDE SEQUENCE [LARGE SCALE GENOMIC DNA]</scope>
    <source>
        <strain evidence="1 2">HMF7616</strain>
    </source>
</reference>
<dbReference type="AlphaFoldDB" id="A0A369QN73"/>
<protein>
    <submittedName>
        <fullName evidence="1">Uncharacterized protein</fullName>
    </submittedName>
</protein>
<dbReference type="EMBL" id="QASA01000001">
    <property type="protein sequence ID" value="RDC65782.1"/>
    <property type="molecule type" value="Genomic_DNA"/>
</dbReference>
<dbReference type="Proteomes" id="UP000253919">
    <property type="component" value="Unassembled WGS sequence"/>
</dbReference>
<accession>A0A369QN73</accession>
<comment type="caution">
    <text evidence="1">The sequence shown here is derived from an EMBL/GenBank/DDBJ whole genome shotgun (WGS) entry which is preliminary data.</text>
</comment>